<reference evidence="2 3" key="1">
    <citation type="journal article" date="2023" name="Arcadia Sci">
        <title>De novo assembly of a long-read Amblyomma americanum tick genome.</title>
        <authorList>
            <person name="Chou S."/>
            <person name="Poskanzer K.E."/>
            <person name="Rollins M."/>
            <person name="Thuy-Boun P.S."/>
        </authorList>
    </citation>
    <scope>NUCLEOTIDE SEQUENCE [LARGE SCALE GENOMIC DNA]</scope>
    <source>
        <strain evidence="2">F_SG_1</strain>
        <tissue evidence="2">Salivary glands</tissue>
    </source>
</reference>
<name>A0AAQ4E0E0_AMBAM</name>
<keyword evidence="1" id="KW-0732">Signal</keyword>
<organism evidence="2 3">
    <name type="scientific">Amblyomma americanum</name>
    <name type="common">Lone star tick</name>
    <dbReference type="NCBI Taxonomy" id="6943"/>
    <lineage>
        <taxon>Eukaryota</taxon>
        <taxon>Metazoa</taxon>
        <taxon>Ecdysozoa</taxon>
        <taxon>Arthropoda</taxon>
        <taxon>Chelicerata</taxon>
        <taxon>Arachnida</taxon>
        <taxon>Acari</taxon>
        <taxon>Parasitiformes</taxon>
        <taxon>Ixodida</taxon>
        <taxon>Ixodoidea</taxon>
        <taxon>Ixodidae</taxon>
        <taxon>Amblyomminae</taxon>
        <taxon>Amblyomma</taxon>
    </lineage>
</organism>
<evidence type="ECO:0000256" key="1">
    <source>
        <dbReference type="SAM" id="SignalP"/>
    </source>
</evidence>
<feature type="chain" id="PRO_5042943513" description="Tick metalloprotease" evidence="1">
    <location>
        <begin position="21"/>
        <end position="231"/>
    </location>
</feature>
<protein>
    <recommendedName>
        <fullName evidence="4">Tick metalloprotease</fullName>
    </recommendedName>
</protein>
<sequence>MTTVGLTLVFLSTFFSNVCAAPSSKHLSERIVFPHHLESRADTGTRVVRITDDLVLDLEKTSLFGDEITVVSFDEDGNQKAMTMPGHEAEKDLYHDQGKLAAVHLTHDDGFQVEGVVGPRLRIRPLPAAERSSEGHVAHLLFEVEPKRDSYPADRLQLISRDMNQTEERRIPGLENPQPEARRYGEPIIPEITIFADVPFSKFFSYIELKVQRYIAVMITCVSTFQDGMLF</sequence>
<dbReference type="EMBL" id="JARKHS020024375">
    <property type="protein sequence ID" value="KAK8768180.1"/>
    <property type="molecule type" value="Genomic_DNA"/>
</dbReference>
<evidence type="ECO:0008006" key="4">
    <source>
        <dbReference type="Google" id="ProtNLM"/>
    </source>
</evidence>
<feature type="signal peptide" evidence="1">
    <location>
        <begin position="1"/>
        <end position="20"/>
    </location>
</feature>
<evidence type="ECO:0000313" key="2">
    <source>
        <dbReference type="EMBL" id="KAK8768180.1"/>
    </source>
</evidence>
<gene>
    <name evidence="2" type="ORF">V5799_015355</name>
</gene>
<proteinExistence type="predicted"/>
<evidence type="ECO:0000313" key="3">
    <source>
        <dbReference type="Proteomes" id="UP001321473"/>
    </source>
</evidence>
<keyword evidence="3" id="KW-1185">Reference proteome</keyword>
<comment type="caution">
    <text evidence="2">The sequence shown here is derived from an EMBL/GenBank/DDBJ whole genome shotgun (WGS) entry which is preliminary data.</text>
</comment>
<dbReference type="Proteomes" id="UP001321473">
    <property type="component" value="Unassembled WGS sequence"/>
</dbReference>
<accession>A0AAQ4E0E0</accession>
<dbReference type="AlphaFoldDB" id="A0AAQ4E0E0"/>